<dbReference type="InterPro" id="IPR038731">
    <property type="entry name" value="RgtA/B/C-like"/>
</dbReference>
<reference evidence="3 4" key="1">
    <citation type="journal article" date="2016" name="Nat. Commun.">
        <title>Thousands of microbial genomes shed light on interconnected biogeochemical processes in an aquifer system.</title>
        <authorList>
            <person name="Anantharaman K."/>
            <person name="Brown C.T."/>
            <person name="Hug L.A."/>
            <person name="Sharon I."/>
            <person name="Castelle C.J."/>
            <person name="Probst A.J."/>
            <person name="Thomas B.C."/>
            <person name="Singh A."/>
            <person name="Wilkins M.J."/>
            <person name="Karaoz U."/>
            <person name="Brodie E.L."/>
            <person name="Williams K.H."/>
            <person name="Hubbard S.S."/>
            <person name="Banfield J.F."/>
        </authorList>
    </citation>
    <scope>NUCLEOTIDE SEQUENCE [LARGE SCALE GENOMIC DNA]</scope>
</reference>
<evidence type="ECO:0000313" key="4">
    <source>
        <dbReference type="Proteomes" id="UP000177913"/>
    </source>
</evidence>
<dbReference type="EMBL" id="MFZO01000021">
    <property type="protein sequence ID" value="OGK24952.1"/>
    <property type="molecule type" value="Genomic_DNA"/>
</dbReference>
<evidence type="ECO:0000256" key="1">
    <source>
        <dbReference type="SAM" id="Phobius"/>
    </source>
</evidence>
<name>A0A1F7H2M0_9BACT</name>
<keyword evidence="1" id="KW-0812">Transmembrane</keyword>
<feature type="transmembrane region" description="Helical" evidence="1">
    <location>
        <begin position="189"/>
        <end position="208"/>
    </location>
</feature>
<dbReference type="AlphaFoldDB" id="A0A1F7H2M0"/>
<keyword evidence="1" id="KW-0472">Membrane</keyword>
<feature type="transmembrane region" description="Helical" evidence="1">
    <location>
        <begin position="229"/>
        <end position="247"/>
    </location>
</feature>
<feature type="transmembrane region" description="Helical" evidence="1">
    <location>
        <begin position="298"/>
        <end position="322"/>
    </location>
</feature>
<dbReference type="Pfam" id="PF13231">
    <property type="entry name" value="PMT_2"/>
    <property type="match status" value="1"/>
</dbReference>
<proteinExistence type="predicted"/>
<sequence length="565" mass="66156">MKRHLLLVCFSILLLTLIFATYKDYGVPWDEKVFFNTGKYYVVKLFNFLNISTNLSTGGFEPTFYHLKGHGVFMDVLTVFAGLPFSNFNFETLHLIRALYAIPIFLLLYWIVSKLLSKVYGLISIVFLLLFPRFYPEIFYNAVDIPTTLLFTIFLAYFIYYAQTKQTILKSILFGFILGITINQRLLLLYLPILNFIFLGIPVMLNSFQHLNSKARSRNKFGMTNWKSFLLNQFVIFNFSLLTMHLTHPYLLSHPITGLIDILKSAKQYPWNAAVLFDGQSYQAGVNPLPWYYLPKTMLITIPLIILFLFLIGNIRILFPIIKNQIVRKTSLTPEVRGIDVTLYSYILLIFFTPLVLTFLLKPTLYDSWRQFLFLTIPMIIIAMYGLDWIWSLRHSGKRLEGAHPESLFKKLRFWTSRNDKMMLIWKLVIGIWIFINLGFTAVTMINLHPLEYLYYNSLVGGLKGAFGKYETDYWGLSYKEAVLWFNKKVNDPKKQYQIFAEGDPLSSSYYFKPNTKLTLNVNEADYIFTFTRWNFHLRHPGKTIYTVEREGVPLIFVKKTLISF</sequence>
<feature type="transmembrane region" description="Helical" evidence="1">
    <location>
        <begin position="343"/>
        <end position="360"/>
    </location>
</feature>
<dbReference type="Proteomes" id="UP000177913">
    <property type="component" value="Unassembled WGS sequence"/>
</dbReference>
<accession>A0A1F7H2M0</accession>
<feature type="transmembrane region" description="Helical" evidence="1">
    <location>
        <begin position="372"/>
        <end position="391"/>
    </location>
</feature>
<evidence type="ECO:0000313" key="3">
    <source>
        <dbReference type="EMBL" id="OGK24952.1"/>
    </source>
</evidence>
<comment type="caution">
    <text evidence="3">The sequence shown here is derived from an EMBL/GenBank/DDBJ whole genome shotgun (WGS) entry which is preliminary data.</text>
</comment>
<evidence type="ECO:0000259" key="2">
    <source>
        <dbReference type="Pfam" id="PF13231"/>
    </source>
</evidence>
<feature type="transmembrane region" description="Helical" evidence="1">
    <location>
        <begin position="167"/>
        <end position="183"/>
    </location>
</feature>
<organism evidence="3 4">
    <name type="scientific">Candidatus Roizmanbacteria bacterium RIFCSPHIGHO2_02_FULL_38_11</name>
    <dbReference type="NCBI Taxonomy" id="1802039"/>
    <lineage>
        <taxon>Bacteria</taxon>
        <taxon>Candidatus Roizmaniibacteriota</taxon>
    </lineage>
</organism>
<keyword evidence="1" id="KW-1133">Transmembrane helix</keyword>
<feature type="transmembrane region" description="Helical" evidence="1">
    <location>
        <begin position="424"/>
        <end position="448"/>
    </location>
</feature>
<gene>
    <name evidence="3" type="ORF">A3C25_02670</name>
</gene>
<feature type="transmembrane region" description="Helical" evidence="1">
    <location>
        <begin position="141"/>
        <end position="160"/>
    </location>
</feature>
<protein>
    <recommendedName>
        <fullName evidence="2">Glycosyltransferase RgtA/B/C/D-like domain-containing protein</fullName>
    </recommendedName>
</protein>
<feature type="domain" description="Glycosyltransferase RgtA/B/C/D-like" evidence="2">
    <location>
        <begin position="87"/>
        <end position="200"/>
    </location>
</feature>